<evidence type="ECO:0000313" key="2">
    <source>
        <dbReference type="EMBL" id="SKA48669.1"/>
    </source>
</evidence>
<name>A0A1T4U7R7_9BACT</name>
<dbReference type="InterPro" id="IPR023213">
    <property type="entry name" value="CAT-like_dom_sf"/>
</dbReference>
<protein>
    <submittedName>
        <fullName evidence="2">HxxPF-repeated domain-containing protein</fullName>
    </submittedName>
</protein>
<proteinExistence type="predicted"/>
<organism evidence="2 3">
    <name type="scientific">Chitinophaga eiseniae</name>
    <dbReference type="NCBI Taxonomy" id="634771"/>
    <lineage>
        <taxon>Bacteria</taxon>
        <taxon>Pseudomonadati</taxon>
        <taxon>Bacteroidota</taxon>
        <taxon>Chitinophagia</taxon>
        <taxon>Chitinophagales</taxon>
        <taxon>Chitinophagaceae</taxon>
        <taxon>Chitinophaga</taxon>
    </lineage>
</organism>
<dbReference type="Gene3D" id="3.30.559.30">
    <property type="entry name" value="Nonribosomal peptide synthetase, condensation domain"/>
    <property type="match status" value="1"/>
</dbReference>
<dbReference type="EMBL" id="FUWZ01000016">
    <property type="protein sequence ID" value="SKA48669.1"/>
    <property type="molecule type" value="Genomic_DNA"/>
</dbReference>
<accession>A0A1T4U7R7</accession>
<dbReference type="Proteomes" id="UP000190367">
    <property type="component" value="Unassembled WGS sequence"/>
</dbReference>
<gene>
    <name evidence="2" type="ORF">SAMN04488128_1161</name>
</gene>
<dbReference type="Pfam" id="PF00668">
    <property type="entry name" value="Condensation"/>
    <property type="match status" value="1"/>
</dbReference>
<evidence type="ECO:0000259" key="1">
    <source>
        <dbReference type="Pfam" id="PF00668"/>
    </source>
</evidence>
<sequence length="407" mass="46167">MARHESLRTVFKTVDGMPVQEILDIAACGFHLEETDLRAAAETVSSVVASEQTTAFDLSQGPLIRARLLRTGASEYVFVLTLHHIITDGWSMEVIVGEVLRLYEAYSSGEEALLPPLRLQYKDYACWQQERLQQESMAAHRAYWLSQLGGGIPRLNLPTDFARPAVWMPGAGIVSDSIHPDVYARMQALAGNWGVSLYNLLMAAAKVLLFRYTGDQEIVVGYPVSLRSHAELETQVGFYLNTLALRTRLEHHYTYRNVVMAVRQSMLEASKHQEYPFDKVVSGLRYTRDAGRAPLFDVVVVLQNLKVHRQEVNRMGEMEVTVLPFDNTTSSVDLRMEFIEREDRFTVNFEYNLALFRRHTVRLLMDRFLSVLTQLAGSPDIPVATVGMEEDTTTTVEDLKDHFSINF</sequence>
<dbReference type="CDD" id="cd19531">
    <property type="entry name" value="LCL_NRPS-like"/>
    <property type="match status" value="1"/>
</dbReference>
<dbReference type="AlphaFoldDB" id="A0A1T4U7R7"/>
<dbReference type="PANTHER" id="PTHR45398">
    <property type="match status" value="1"/>
</dbReference>
<dbReference type="SUPFAM" id="SSF52777">
    <property type="entry name" value="CoA-dependent acyltransferases"/>
    <property type="match status" value="2"/>
</dbReference>
<dbReference type="GO" id="GO:0003824">
    <property type="term" value="F:catalytic activity"/>
    <property type="evidence" value="ECO:0007669"/>
    <property type="project" value="InterPro"/>
</dbReference>
<dbReference type="InterPro" id="IPR001242">
    <property type="entry name" value="Condensation_dom"/>
</dbReference>
<reference evidence="3" key="1">
    <citation type="submission" date="2017-02" db="EMBL/GenBank/DDBJ databases">
        <authorList>
            <person name="Varghese N."/>
            <person name="Submissions S."/>
        </authorList>
    </citation>
    <scope>NUCLEOTIDE SEQUENCE [LARGE SCALE GENOMIC DNA]</scope>
    <source>
        <strain evidence="3">DSM 22224</strain>
    </source>
</reference>
<dbReference type="Gene3D" id="3.30.559.10">
    <property type="entry name" value="Chloramphenicol acetyltransferase-like domain"/>
    <property type="match status" value="1"/>
</dbReference>
<feature type="domain" description="Condensation" evidence="1">
    <location>
        <begin position="1"/>
        <end position="393"/>
    </location>
</feature>
<dbReference type="STRING" id="634771.SAMN04488128_1161"/>
<evidence type="ECO:0000313" key="3">
    <source>
        <dbReference type="Proteomes" id="UP000190367"/>
    </source>
</evidence>
<keyword evidence="3" id="KW-1185">Reference proteome</keyword>
<dbReference type="PANTHER" id="PTHR45398:SF1">
    <property type="entry name" value="ENZYME, PUTATIVE (JCVI)-RELATED"/>
    <property type="match status" value="1"/>
</dbReference>